<evidence type="ECO:0000256" key="1">
    <source>
        <dbReference type="SAM" id="Phobius"/>
    </source>
</evidence>
<reference evidence="3" key="1">
    <citation type="submission" date="2021-05" db="EMBL/GenBank/DDBJ databases">
        <title>Comparative genomics of three Colletotrichum scovillei strains and genetic complementation revealed genes involved fungal growth and virulence on chili pepper.</title>
        <authorList>
            <person name="Hsieh D.-K."/>
            <person name="Chuang S.-C."/>
            <person name="Chen C.-Y."/>
            <person name="Chao Y.-T."/>
            <person name="Lu M.-Y.J."/>
            <person name="Lee M.-H."/>
            <person name="Shih M.-C."/>
        </authorList>
    </citation>
    <scope>NUCLEOTIDE SEQUENCE</scope>
    <source>
        <strain evidence="3">Coll-153</strain>
    </source>
</reference>
<keyword evidence="4" id="KW-1185">Reference proteome</keyword>
<dbReference type="Pfam" id="PF01266">
    <property type="entry name" value="DAO"/>
    <property type="match status" value="1"/>
</dbReference>
<evidence type="ECO:0000259" key="2">
    <source>
        <dbReference type="Pfam" id="PF01266"/>
    </source>
</evidence>
<keyword evidence="1" id="KW-1133">Transmembrane helix</keyword>
<feature type="domain" description="FAD dependent oxidoreductase" evidence="2">
    <location>
        <begin position="431"/>
        <end position="815"/>
    </location>
</feature>
<dbReference type="Gene3D" id="3.50.50.60">
    <property type="entry name" value="FAD/NAD(P)-binding domain"/>
    <property type="match status" value="1"/>
</dbReference>
<dbReference type="PANTHER" id="PTHR13847">
    <property type="entry name" value="SARCOSINE DEHYDROGENASE-RELATED"/>
    <property type="match status" value="1"/>
</dbReference>
<sequence length="854" mass="95222">MFFTTCKTPLGSSLTMDEYEIETFPLESATTSQLRKLGEALWGWEVCVDSSGQRSELEMTKCKDYFQYYREITASYVSDTFPPDEVQALRSHDDMHDIIVLIHSKPDVQRAELMEEYFLKRQKDRSTVPEDEKQAFNLAIEAILMISCSCEGQAGGSESSIWRNDQSARELVSTVFPVRYHPDLNEPDDTLPDIKSALKATRLRKVAGLSFRGTDNLRNHLRMDPKTGIVELYHHTAFLKECLKASKESIAEPLLPRQLAWETLDSLQNILFPLDKESRAFLRSLVSKGSFDPDCLSLGDRPYLRDSEKDIKYHYWGSRLMDLYDELENPRPRRPIYIWLERRSKARHVMLATLIGVIIAIILGILGLVVGIFQAWVAGFLTLPWHRHQMASGPTYTATLPVSNPTASFWQSEPDSVISNHQSHELPTSADVVIIGAGISGAFIAHRLLTDQSTHRPKSVLMLEARAAVSGATGRNGGHIKPDCYRGFTAYSKLHGPEVAVAQCAFEAVNHRETLAYIRENGLDDEIDLVEYRSADVYLTENTWKAGLASYNGFKEAGGDVSEITVLSKAEAEERLRITSCFGAITFPASSLWPYKLAMAMIRKSLEAGLQLETNTPVLKVSRADNEHGIWTVTTNRGNITANKVIHATNGYASHLLPELDGRIIPLKGHVAAIAPPPAYVDFPLSTSFAFVSDENYDYLIQRPGLQKYLIWGGGEGAHPNGPEGGYGDCDDSFAVPEVLDFIKEGPSRTFKGWKDAIESPILRVKDPVPFAWSGIMGLSKDLLPFIGELPGKPGQYLIGGYHGHGMARVFLSTKAFCDLFLGQAIDPRVPLPYFDLESRLREPVDMSKVGDIL</sequence>
<dbReference type="Proteomes" id="UP000699042">
    <property type="component" value="Unassembled WGS sequence"/>
</dbReference>
<evidence type="ECO:0000313" key="3">
    <source>
        <dbReference type="EMBL" id="KAG7048610.1"/>
    </source>
</evidence>
<name>A0A9P7UHA0_9PEZI</name>
<keyword evidence="1" id="KW-0472">Membrane</keyword>
<dbReference type="EMBL" id="JAESDN010000006">
    <property type="protein sequence ID" value="KAG7048610.1"/>
    <property type="molecule type" value="Genomic_DNA"/>
</dbReference>
<dbReference type="GO" id="GO:0005737">
    <property type="term" value="C:cytoplasm"/>
    <property type="evidence" value="ECO:0007669"/>
    <property type="project" value="TreeGrafter"/>
</dbReference>
<organism evidence="3 4">
    <name type="scientific">Colletotrichum scovillei</name>
    <dbReference type="NCBI Taxonomy" id="1209932"/>
    <lineage>
        <taxon>Eukaryota</taxon>
        <taxon>Fungi</taxon>
        <taxon>Dikarya</taxon>
        <taxon>Ascomycota</taxon>
        <taxon>Pezizomycotina</taxon>
        <taxon>Sordariomycetes</taxon>
        <taxon>Hypocreomycetidae</taxon>
        <taxon>Glomerellales</taxon>
        <taxon>Glomerellaceae</taxon>
        <taxon>Colletotrichum</taxon>
        <taxon>Colletotrichum acutatum species complex</taxon>
    </lineage>
</organism>
<dbReference type="PANTHER" id="PTHR13847:SF260">
    <property type="entry name" value="FAD DEPENDENT OXIDOREDUCTASE DOMAIN-CONTAINING PROTEIN"/>
    <property type="match status" value="1"/>
</dbReference>
<dbReference type="InterPro" id="IPR036188">
    <property type="entry name" value="FAD/NAD-bd_sf"/>
</dbReference>
<dbReference type="Gene3D" id="3.30.9.10">
    <property type="entry name" value="D-Amino Acid Oxidase, subunit A, domain 2"/>
    <property type="match status" value="1"/>
</dbReference>
<dbReference type="AlphaFoldDB" id="A0A9P7UHA0"/>
<comment type="caution">
    <text evidence="3">The sequence shown here is derived from an EMBL/GenBank/DDBJ whole genome shotgun (WGS) entry which is preliminary data.</text>
</comment>
<evidence type="ECO:0000313" key="4">
    <source>
        <dbReference type="Proteomes" id="UP000699042"/>
    </source>
</evidence>
<keyword evidence="1" id="KW-0812">Transmembrane</keyword>
<protein>
    <recommendedName>
        <fullName evidence="2">FAD dependent oxidoreductase domain-containing protein</fullName>
    </recommendedName>
</protein>
<gene>
    <name evidence="3" type="ORF">JMJ77_014247</name>
</gene>
<dbReference type="SUPFAM" id="SSF51905">
    <property type="entry name" value="FAD/NAD(P)-binding domain"/>
    <property type="match status" value="1"/>
</dbReference>
<accession>A0A9P7UHA0</accession>
<dbReference type="InterPro" id="IPR006076">
    <property type="entry name" value="FAD-dep_OxRdtase"/>
</dbReference>
<feature type="transmembrane region" description="Helical" evidence="1">
    <location>
        <begin position="349"/>
        <end position="377"/>
    </location>
</feature>
<proteinExistence type="predicted"/>